<dbReference type="InterPro" id="IPR014592">
    <property type="entry name" value="P-loop_UCP034888"/>
</dbReference>
<dbReference type="PANTHER" id="PTHR43581:SF2">
    <property type="entry name" value="EXCINUCLEASE ATPASE SUBUNIT"/>
    <property type="match status" value="1"/>
</dbReference>
<dbReference type="EMBL" id="JAAGME010000992">
    <property type="protein sequence ID" value="NEB70011.1"/>
    <property type="molecule type" value="Genomic_DNA"/>
</dbReference>
<dbReference type="Pfam" id="PF12476">
    <property type="entry name" value="DUF3696"/>
    <property type="match status" value="1"/>
</dbReference>
<dbReference type="PIRSF" id="PIRSF034888">
    <property type="entry name" value="P-loop_UCP034888"/>
    <property type="match status" value="1"/>
</dbReference>
<gene>
    <name evidence="3" type="ORF">G3I39_23590</name>
</gene>
<proteinExistence type="predicted"/>
<feature type="domain" description="Endonuclease GajA/Old nuclease/RecF-like AAA" evidence="2">
    <location>
        <begin position="240"/>
        <end position="352"/>
    </location>
</feature>
<organism evidence="3 4">
    <name type="scientific">Streptomyces microflavus</name>
    <name type="common">Streptomyces lipmanii</name>
    <dbReference type="NCBI Taxonomy" id="1919"/>
    <lineage>
        <taxon>Bacteria</taxon>
        <taxon>Bacillati</taxon>
        <taxon>Actinomycetota</taxon>
        <taxon>Actinomycetes</taxon>
        <taxon>Kitasatosporales</taxon>
        <taxon>Streptomycetaceae</taxon>
        <taxon>Streptomyces</taxon>
    </lineage>
</organism>
<accession>A0A6N9VIW7</accession>
<evidence type="ECO:0000259" key="2">
    <source>
        <dbReference type="Pfam" id="PF13175"/>
    </source>
</evidence>
<dbReference type="AlphaFoldDB" id="A0A6N9VIW7"/>
<dbReference type="Proteomes" id="UP000471648">
    <property type="component" value="Unassembled WGS sequence"/>
</dbReference>
<evidence type="ECO:0000259" key="1">
    <source>
        <dbReference type="Pfam" id="PF12476"/>
    </source>
</evidence>
<feature type="domain" description="DUF3696" evidence="1">
    <location>
        <begin position="365"/>
        <end position="412"/>
    </location>
</feature>
<dbReference type="Gene3D" id="3.40.50.300">
    <property type="entry name" value="P-loop containing nucleotide triphosphate hydrolases"/>
    <property type="match status" value="1"/>
</dbReference>
<feature type="domain" description="Endonuclease GajA/Old nuclease/RecF-like AAA" evidence="2">
    <location>
        <begin position="1"/>
        <end position="41"/>
    </location>
</feature>
<evidence type="ECO:0000313" key="3">
    <source>
        <dbReference type="EMBL" id="NEB70011.1"/>
    </source>
</evidence>
<evidence type="ECO:0000313" key="4">
    <source>
        <dbReference type="Proteomes" id="UP000471648"/>
    </source>
</evidence>
<dbReference type="InterPro" id="IPR022532">
    <property type="entry name" value="DUF3696"/>
</dbReference>
<dbReference type="InterPro" id="IPR041685">
    <property type="entry name" value="AAA_GajA/Old/RecF-like"/>
</dbReference>
<name>A0A6N9VIW7_STRMI</name>
<protein>
    <submittedName>
        <fullName evidence="3">DUF3696 domain-containing protein</fullName>
    </submittedName>
</protein>
<reference evidence="3 4" key="1">
    <citation type="submission" date="2020-01" db="EMBL/GenBank/DDBJ databases">
        <title>Insect and environment-associated Actinomycetes.</title>
        <authorList>
            <person name="Currrie C."/>
            <person name="Chevrette M."/>
            <person name="Carlson C."/>
            <person name="Stubbendieck R."/>
            <person name="Wendt-Pienkowski E."/>
        </authorList>
    </citation>
    <scope>NUCLEOTIDE SEQUENCE [LARGE SCALE GENOMIC DNA]</scope>
    <source>
        <strain evidence="3 4">SID14438</strain>
    </source>
</reference>
<dbReference type="Pfam" id="PF13175">
    <property type="entry name" value="AAA_15"/>
    <property type="match status" value="2"/>
</dbReference>
<dbReference type="SUPFAM" id="SSF52540">
    <property type="entry name" value="P-loop containing nucleoside triphosphate hydrolases"/>
    <property type="match status" value="1"/>
</dbReference>
<sequence>MPLVSVSVENYRCFATKQTLELRPITLVLGKNNSGKSALARSPLVLSKGILTDSPMPLDLDQLSNELGTPSFTDLVYGMRPHGNIRVGLRFSGESLPPLKIEAVIQNIDEWQLQVVSSLKLQTSDRTITLEWLPGTDPRPDERIYRINSGQESDTSTAVRFEGLLPTQFADDSESVQSIYRIIERVRSEFSNIRYLGPFRERPSRLYRLPSRIPREVGTNGDAAAGILANDMARGQGDLISRVNEFLGKNLPGWSIEVVERGGMYSVIFRSTADSTITVNVSDVGTGVAQALPIFVQRAMDALRPPIEDVLEIIEEPELHLHPSAHALLADLYLAAAREPGVRFLIETHSETLLLRLRRRVAEGLSPDNIAIYYVENNGGSATARRINIDSMGNLDYWPQGVFSEDFDETRALVSAQLERTDPDES</sequence>
<dbReference type="InterPro" id="IPR051396">
    <property type="entry name" value="Bact_Antivir_Def_Nuclease"/>
</dbReference>
<dbReference type="PANTHER" id="PTHR43581">
    <property type="entry name" value="ATP/GTP PHOSPHATASE"/>
    <property type="match status" value="1"/>
</dbReference>
<dbReference type="InterPro" id="IPR027417">
    <property type="entry name" value="P-loop_NTPase"/>
</dbReference>
<comment type="caution">
    <text evidence="3">The sequence shown here is derived from an EMBL/GenBank/DDBJ whole genome shotgun (WGS) entry which is preliminary data.</text>
</comment>